<dbReference type="AlphaFoldDB" id="A0A0F7VR27"/>
<dbReference type="PATRIC" id="fig|1437453.6.peg.7215"/>
<dbReference type="RefSeq" id="WP_053042670.1">
    <property type="nucleotide sequence ID" value="NZ_LN831788.1"/>
</dbReference>
<dbReference type="EMBL" id="LN831788">
    <property type="protein sequence ID" value="CQR59256.1"/>
    <property type="molecule type" value="Genomic_DNA"/>
</dbReference>
<organism evidence="1 2">
    <name type="scientific">Streptomyces leeuwenhoekii</name>
    <dbReference type="NCBI Taxonomy" id="1437453"/>
    <lineage>
        <taxon>Bacteria</taxon>
        <taxon>Bacillati</taxon>
        <taxon>Actinomycetota</taxon>
        <taxon>Actinomycetes</taxon>
        <taxon>Kitasatosporales</taxon>
        <taxon>Streptomycetaceae</taxon>
        <taxon>Streptomyces</taxon>
    </lineage>
</organism>
<accession>A0A0F7VR27</accession>
<evidence type="ECO:0000313" key="1">
    <source>
        <dbReference type="EMBL" id="CQR59256.1"/>
    </source>
</evidence>
<dbReference type="Gene3D" id="2.30.130.30">
    <property type="entry name" value="Hypothetical protein"/>
    <property type="match status" value="1"/>
</dbReference>
<sequence length="142" mass="15694">MRALTVRQPWAAAIAHGPKRIENRPRRIPANQLGTTLCLHAGAADDRTPRPSSQVPRALTDGMTDWPLYRKAIIAVFDVVGCHEDTGCCRPWGFPDSWHWEIGSVRLLPEPVLGVRGQLGLWTVPESVLAAVQRQISLETVS</sequence>
<dbReference type="SUPFAM" id="SSF88697">
    <property type="entry name" value="PUA domain-like"/>
    <property type="match status" value="1"/>
</dbReference>
<reference evidence="2" key="1">
    <citation type="submission" date="2015-02" db="EMBL/GenBank/DDBJ databases">
        <authorList>
            <person name="Gomez-Escribano P.J."/>
        </authorList>
    </citation>
    <scope>NUCLEOTIDE SEQUENCE [LARGE SCALE GENOMIC DNA]</scope>
    <source>
        <strain evidence="2">C34 (DSM 42122 / NRRL B-24963)</strain>
        <plasmid evidence="2">pSLE1</plasmid>
    </source>
</reference>
<keyword evidence="1" id="KW-0614">Plasmid</keyword>
<dbReference type="InterPro" id="IPR015947">
    <property type="entry name" value="PUA-like_sf"/>
</dbReference>
<geneLocation type="plasmid" evidence="1 2">
    <name>pSLE1</name>
</geneLocation>
<name>A0A0F7VR27_STRLW</name>
<evidence type="ECO:0000313" key="2">
    <source>
        <dbReference type="Proteomes" id="UP000035016"/>
    </source>
</evidence>
<gene>
    <name evidence="1" type="ORF">sle1_089</name>
</gene>
<dbReference type="KEGG" id="sle:sle1_089"/>
<proteinExistence type="predicted"/>
<protein>
    <submittedName>
        <fullName evidence="1">Sle1_089 protein</fullName>
    </submittedName>
</protein>
<dbReference type="Proteomes" id="UP000035016">
    <property type="component" value="Plasmid pSLE1"/>
</dbReference>